<sequence length="296" mass="29411">MSLPTADTLAELVRLPAVLSVPGDAWTGAASTGNRRGWAMPAASALIYLGGMALNDWADRELDAEERPERPIPSGRISPTAALAVGAGMVAGGVGVAGAIGGRAGLRIAVPLAASVWTYDVVAKDTPAGPAIMALCRALDVLLGAAGGDVTRALPAAALVGTHTLTVTTVSQHEVHGASVDVPLTALRRTAATALGLLALGLPAHEEEGRGAAGLRRLATAGAAASYLAIVGGGYKAAVAADGDAGAVRQSVGTGVMGVIPLQSGLLASTGSWLRAAITASAVPVGRHLRRKRAVT</sequence>
<dbReference type="PANTHER" id="PTHR42723:SF1">
    <property type="entry name" value="CHLOROPHYLL SYNTHASE, CHLOROPLASTIC"/>
    <property type="match status" value="1"/>
</dbReference>
<dbReference type="Pfam" id="PF01040">
    <property type="entry name" value="UbiA"/>
    <property type="match status" value="1"/>
</dbReference>
<evidence type="ECO:0000256" key="4">
    <source>
        <dbReference type="ARBA" id="ARBA00023136"/>
    </source>
</evidence>
<name>A0A346Y3P9_9ACTN</name>
<evidence type="ECO:0000313" key="6">
    <source>
        <dbReference type="Proteomes" id="UP000264006"/>
    </source>
</evidence>
<dbReference type="Gene3D" id="1.10.357.140">
    <property type="entry name" value="UbiA prenyltransferase"/>
    <property type="match status" value="1"/>
</dbReference>
<comment type="subcellular location">
    <subcellularLocation>
        <location evidence="1">Membrane</location>
        <topology evidence="1">Multi-pass membrane protein</topology>
    </subcellularLocation>
</comment>
<dbReference type="CDD" id="cd13964">
    <property type="entry name" value="PT_UbiA_1"/>
    <property type="match status" value="1"/>
</dbReference>
<keyword evidence="3" id="KW-1133">Transmembrane helix</keyword>
<keyword evidence="4" id="KW-0472">Membrane</keyword>
<dbReference type="InterPro" id="IPR044878">
    <property type="entry name" value="UbiA_sf"/>
</dbReference>
<dbReference type="Proteomes" id="UP000264006">
    <property type="component" value="Chromosome"/>
</dbReference>
<dbReference type="EMBL" id="CP031165">
    <property type="protein sequence ID" value="AXV09096.1"/>
    <property type="molecule type" value="Genomic_DNA"/>
</dbReference>
<dbReference type="NCBIfam" id="NF045897">
    <property type="entry name" value="SCO3242_trans"/>
    <property type="match status" value="1"/>
</dbReference>
<keyword evidence="2" id="KW-0812">Transmembrane</keyword>
<evidence type="ECO:0000256" key="2">
    <source>
        <dbReference type="ARBA" id="ARBA00022692"/>
    </source>
</evidence>
<reference evidence="5 6" key="1">
    <citation type="submission" date="2018-09" db="EMBL/GenBank/DDBJ databases">
        <title>Complete genome sequence of Euzebya sp. DY32-46 isolated from seawater of Pacific Ocean.</title>
        <authorList>
            <person name="Xu L."/>
            <person name="Wu Y.-H."/>
            <person name="Xu X.-W."/>
        </authorList>
    </citation>
    <scope>NUCLEOTIDE SEQUENCE [LARGE SCALE GENOMIC DNA]</scope>
    <source>
        <strain evidence="5 6">DY32-46</strain>
    </source>
</reference>
<organism evidence="5 6">
    <name type="scientific">Euzebya pacifica</name>
    <dbReference type="NCBI Taxonomy" id="1608957"/>
    <lineage>
        <taxon>Bacteria</taxon>
        <taxon>Bacillati</taxon>
        <taxon>Actinomycetota</taxon>
        <taxon>Nitriliruptoria</taxon>
        <taxon>Euzebyales</taxon>
    </lineage>
</organism>
<dbReference type="KEGG" id="euz:DVS28_a4431"/>
<dbReference type="InterPro" id="IPR050475">
    <property type="entry name" value="Prenyltransferase_related"/>
</dbReference>
<dbReference type="GO" id="GO:0016765">
    <property type="term" value="F:transferase activity, transferring alkyl or aryl (other than methyl) groups"/>
    <property type="evidence" value="ECO:0007669"/>
    <property type="project" value="InterPro"/>
</dbReference>
<keyword evidence="6" id="KW-1185">Reference proteome</keyword>
<dbReference type="InterPro" id="IPR000537">
    <property type="entry name" value="UbiA_prenyltransferase"/>
</dbReference>
<evidence type="ECO:0000313" key="5">
    <source>
        <dbReference type="EMBL" id="AXV09096.1"/>
    </source>
</evidence>
<dbReference type="RefSeq" id="WP_216826213.1">
    <property type="nucleotide sequence ID" value="NZ_CP031165.1"/>
</dbReference>
<proteinExistence type="predicted"/>
<accession>A0A346Y3P9</accession>
<dbReference type="GO" id="GO:0016020">
    <property type="term" value="C:membrane"/>
    <property type="evidence" value="ECO:0007669"/>
    <property type="project" value="UniProtKB-SubCell"/>
</dbReference>
<evidence type="ECO:0000256" key="3">
    <source>
        <dbReference type="ARBA" id="ARBA00022989"/>
    </source>
</evidence>
<dbReference type="AlphaFoldDB" id="A0A346Y3P9"/>
<protein>
    <submittedName>
        <fullName evidence="5">Puitative transferase</fullName>
    </submittedName>
</protein>
<evidence type="ECO:0000256" key="1">
    <source>
        <dbReference type="ARBA" id="ARBA00004141"/>
    </source>
</evidence>
<keyword evidence="5" id="KW-0808">Transferase</keyword>
<dbReference type="PANTHER" id="PTHR42723">
    <property type="entry name" value="CHLOROPHYLL SYNTHASE"/>
    <property type="match status" value="1"/>
</dbReference>
<gene>
    <name evidence="5" type="ORF">DVS28_a4431</name>
</gene>